<evidence type="ECO:0000313" key="6">
    <source>
        <dbReference type="Proteomes" id="UP000184076"/>
    </source>
</evidence>
<dbReference type="GO" id="GO:0005524">
    <property type="term" value="F:ATP binding"/>
    <property type="evidence" value="ECO:0007669"/>
    <property type="project" value="UniProtKB-KW"/>
</dbReference>
<dbReference type="PANTHER" id="PTHR34698">
    <property type="entry name" value="5-OXOPROLINASE SUBUNIT B"/>
    <property type="match status" value="1"/>
</dbReference>
<dbReference type="SUPFAM" id="SSF160467">
    <property type="entry name" value="PH0987 N-terminal domain-like"/>
    <property type="match status" value="1"/>
</dbReference>
<dbReference type="InterPro" id="IPR029000">
    <property type="entry name" value="Cyclophilin-like_dom_sf"/>
</dbReference>
<protein>
    <submittedName>
        <fullName evidence="5">Sensor histidine kinase inhibitor, KipI family</fullName>
    </submittedName>
</protein>
<evidence type="ECO:0000256" key="1">
    <source>
        <dbReference type="ARBA" id="ARBA00022741"/>
    </source>
</evidence>
<organism evidence="5 6">
    <name type="scientific">Desulfacinum infernum DSM 9756</name>
    <dbReference type="NCBI Taxonomy" id="1121391"/>
    <lineage>
        <taxon>Bacteria</taxon>
        <taxon>Pseudomonadati</taxon>
        <taxon>Thermodesulfobacteriota</taxon>
        <taxon>Syntrophobacteria</taxon>
        <taxon>Syntrophobacterales</taxon>
        <taxon>Syntrophobacteraceae</taxon>
        <taxon>Desulfacinum</taxon>
    </lineage>
</organism>
<evidence type="ECO:0000256" key="3">
    <source>
        <dbReference type="ARBA" id="ARBA00022840"/>
    </source>
</evidence>
<evidence type="ECO:0000313" key="5">
    <source>
        <dbReference type="EMBL" id="SHE30831.1"/>
    </source>
</evidence>
<feature type="domain" description="Carboxyltransferase" evidence="4">
    <location>
        <begin position="6"/>
        <end position="206"/>
    </location>
</feature>
<dbReference type="GO" id="GO:0016787">
    <property type="term" value="F:hydrolase activity"/>
    <property type="evidence" value="ECO:0007669"/>
    <property type="project" value="UniProtKB-KW"/>
</dbReference>
<evidence type="ECO:0000259" key="4">
    <source>
        <dbReference type="SMART" id="SM00796"/>
    </source>
</evidence>
<dbReference type="InterPro" id="IPR010016">
    <property type="entry name" value="PxpB"/>
</dbReference>
<evidence type="ECO:0000256" key="2">
    <source>
        <dbReference type="ARBA" id="ARBA00022801"/>
    </source>
</evidence>
<keyword evidence="6" id="KW-1185">Reference proteome</keyword>
<reference evidence="6" key="1">
    <citation type="submission" date="2016-11" db="EMBL/GenBank/DDBJ databases">
        <authorList>
            <person name="Varghese N."/>
            <person name="Submissions S."/>
        </authorList>
    </citation>
    <scope>NUCLEOTIDE SEQUENCE [LARGE SCALE GENOMIC DNA]</scope>
    <source>
        <strain evidence="6">DSM 9756</strain>
    </source>
</reference>
<sequence>MERVYPRFLHCGDMGLMVELGEGIDMDVNRRVHQLRRRLERLNPSGILALVPTYRSLFIQYDPLLCSYERLMLLVEQSLESLEGFREPSRVVEIPVCYGGPFGPDIGEVAEANGLTEDEVIRRHASGRYLVYMIGFTPGFPYMGGLDPRLHTPRKRQPRTKVPAGSVGIAEQQTGIYPIESPGGWQIIGRTPLRLFDPDRTPAFLVEAGDTVIFRSIGREDFERLAH</sequence>
<dbReference type="SUPFAM" id="SSF50891">
    <property type="entry name" value="Cyclophilin-like"/>
    <property type="match status" value="1"/>
</dbReference>
<dbReference type="Gene3D" id="2.40.100.10">
    <property type="entry name" value="Cyclophilin-like"/>
    <property type="match status" value="1"/>
</dbReference>
<dbReference type="OrthoDB" id="9768696at2"/>
<name>A0A1M4SF68_9BACT</name>
<dbReference type="Gene3D" id="3.30.1360.40">
    <property type="match status" value="1"/>
</dbReference>
<dbReference type="NCBIfam" id="TIGR00370">
    <property type="entry name" value="5-oxoprolinase subunit PxpB"/>
    <property type="match status" value="1"/>
</dbReference>
<dbReference type="InterPro" id="IPR003833">
    <property type="entry name" value="CT_C_D"/>
</dbReference>
<dbReference type="STRING" id="1121391.SAMN02745206_00082"/>
<proteinExistence type="predicted"/>
<accession>A0A1M4SF68</accession>
<dbReference type="AlphaFoldDB" id="A0A1M4SF68"/>
<dbReference type="EMBL" id="FQVB01000003">
    <property type="protein sequence ID" value="SHE30831.1"/>
    <property type="molecule type" value="Genomic_DNA"/>
</dbReference>
<keyword evidence="3" id="KW-0067">ATP-binding</keyword>
<keyword evidence="2" id="KW-0378">Hydrolase</keyword>
<dbReference type="PANTHER" id="PTHR34698:SF2">
    <property type="entry name" value="5-OXOPROLINASE SUBUNIT B"/>
    <property type="match status" value="1"/>
</dbReference>
<dbReference type="Proteomes" id="UP000184076">
    <property type="component" value="Unassembled WGS sequence"/>
</dbReference>
<dbReference type="SMART" id="SM00796">
    <property type="entry name" value="AHS1"/>
    <property type="match status" value="1"/>
</dbReference>
<gene>
    <name evidence="5" type="ORF">SAMN02745206_00082</name>
</gene>
<dbReference type="RefSeq" id="WP_073035886.1">
    <property type="nucleotide sequence ID" value="NZ_FQVB01000003.1"/>
</dbReference>
<dbReference type="Pfam" id="PF02682">
    <property type="entry name" value="CT_C_D"/>
    <property type="match status" value="1"/>
</dbReference>
<keyword evidence="1" id="KW-0547">Nucleotide-binding</keyword>